<name>A0ABT4GL66_9BACL</name>
<accession>A0ABT4GL66</accession>
<sequence length="518" mass="57485">MHFTQSQPSRHHNNNRSIPVASGSLQAKTSAAAEQTTYLHLQRLIGNQAVGRLIRGQHNQEPNISSSRPVIQRKLSPEALEIAKQWERDVLNEATLEHSTERRNAIEQMNIINANEHVPPRKSDTQFLSFLSAYKLPEADEEAIFDDAVPGIKGVEKITAKHSELINLLQNQLIDGYVEQNLSIAQQELGERGPSAEAISSVRSGTFTSVKDKNGGWDSSMNAGNRQGVLDRAREFEDFTGTAPPESLPKELWITLFRRVKGSHLQSLKKGDTITEMLPFSTAFDRGFAENWSPTEGVIFEIQVPVNYPSLFQARRPGAKKPLGGPEPLNEKQSEVTLLQSELILLEAPRVVPDSQNRNNFIVKVSAKPISLDTAKKQHQVSDYMSDENRRTVAAQQRDEDPVEPSEFQEELAVAMAPYQTELEPLYPKVRSASTQQIARIKERLLAVASKGIFQGPAGDVLASAAALGAGDGVVLQTVIQRFFNPQFHTLPPKILRSMEQLPPLLNIIVTDIKKNLA</sequence>
<evidence type="ECO:0000256" key="1">
    <source>
        <dbReference type="SAM" id="MobiDB-lite"/>
    </source>
</evidence>
<evidence type="ECO:0000313" key="2">
    <source>
        <dbReference type="EMBL" id="MCY9696953.1"/>
    </source>
</evidence>
<proteinExistence type="predicted"/>
<dbReference type="RefSeq" id="WP_268617888.1">
    <property type="nucleotide sequence ID" value="NZ_JAMDMX010000118.1"/>
</dbReference>
<dbReference type="EMBL" id="JAMDMX010000118">
    <property type="protein sequence ID" value="MCY9696953.1"/>
    <property type="molecule type" value="Genomic_DNA"/>
</dbReference>
<gene>
    <name evidence="2" type="ORF">M5X19_29405</name>
</gene>
<protein>
    <submittedName>
        <fullName evidence="2">Uncharacterized protein</fullName>
    </submittedName>
</protein>
<feature type="region of interest" description="Disordered" evidence="1">
    <location>
        <begin position="1"/>
        <end position="26"/>
    </location>
</feature>
<dbReference type="Proteomes" id="UP001527099">
    <property type="component" value="Unassembled WGS sequence"/>
</dbReference>
<feature type="region of interest" description="Disordered" evidence="1">
    <location>
        <begin position="384"/>
        <end position="405"/>
    </location>
</feature>
<comment type="caution">
    <text evidence="2">The sequence shown here is derived from an EMBL/GenBank/DDBJ whole genome shotgun (WGS) entry which is preliminary data.</text>
</comment>
<keyword evidence="3" id="KW-1185">Reference proteome</keyword>
<organism evidence="2 3">
    <name type="scientific">Paenibacillus alginolyticus</name>
    <dbReference type="NCBI Taxonomy" id="59839"/>
    <lineage>
        <taxon>Bacteria</taxon>
        <taxon>Bacillati</taxon>
        <taxon>Bacillota</taxon>
        <taxon>Bacilli</taxon>
        <taxon>Bacillales</taxon>
        <taxon>Paenibacillaceae</taxon>
        <taxon>Paenibacillus</taxon>
    </lineage>
</organism>
<evidence type="ECO:0000313" key="3">
    <source>
        <dbReference type="Proteomes" id="UP001527099"/>
    </source>
</evidence>
<reference evidence="2 3" key="1">
    <citation type="submission" date="2022-05" db="EMBL/GenBank/DDBJ databases">
        <title>Genome Sequencing of Bee-Associated Microbes.</title>
        <authorList>
            <person name="Dunlap C."/>
        </authorList>
    </citation>
    <scope>NUCLEOTIDE SEQUENCE [LARGE SCALE GENOMIC DNA]</scope>
    <source>
        <strain evidence="2 3">NRRL B-14421</strain>
    </source>
</reference>